<evidence type="ECO:0000313" key="15">
    <source>
        <dbReference type="EMBL" id="OLY81971.1"/>
    </source>
</evidence>
<keyword evidence="7 12" id="KW-0812">Transmembrane</keyword>
<comment type="function">
    <text evidence="12">Ethanolamine phosphate transferase involved in glycosylphosphatidylinositol-anchor biosynthesis. Transfers ethanolamine phosphate to the GPI second mannose.</text>
</comment>
<feature type="transmembrane region" description="Helical" evidence="12">
    <location>
        <begin position="801"/>
        <end position="821"/>
    </location>
</feature>
<evidence type="ECO:0000256" key="11">
    <source>
        <dbReference type="ARBA" id="ARBA00023180"/>
    </source>
</evidence>
<dbReference type="GO" id="GO:0005789">
    <property type="term" value="C:endoplasmic reticulum membrane"/>
    <property type="evidence" value="ECO:0007669"/>
    <property type="project" value="UniProtKB-SubCell"/>
</dbReference>
<dbReference type="GO" id="GO:0051267">
    <property type="term" value="F:CP2 mannose-ethanolamine phosphotransferase activity"/>
    <property type="evidence" value="ECO:0007669"/>
    <property type="project" value="TreeGrafter"/>
</dbReference>
<dbReference type="PANTHER" id="PTHR23072">
    <property type="entry name" value="PHOSPHATIDYLINOSITOL GLYCAN-RELATED"/>
    <property type="match status" value="1"/>
</dbReference>
<evidence type="ECO:0000256" key="8">
    <source>
        <dbReference type="ARBA" id="ARBA00022824"/>
    </source>
</evidence>
<dbReference type="SUPFAM" id="SSF53649">
    <property type="entry name" value="Alkaline phosphatase-like"/>
    <property type="match status" value="1"/>
</dbReference>
<evidence type="ECO:0000259" key="14">
    <source>
        <dbReference type="Pfam" id="PF19316"/>
    </source>
</evidence>
<evidence type="ECO:0000256" key="7">
    <source>
        <dbReference type="ARBA" id="ARBA00022692"/>
    </source>
</evidence>
<dbReference type="InterPro" id="IPR039527">
    <property type="entry name" value="PIGG/GPI7"/>
</dbReference>
<evidence type="ECO:0000256" key="1">
    <source>
        <dbReference type="ARBA" id="ARBA00004477"/>
    </source>
</evidence>
<dbReference type="AlphaFoldDB" id="A0A1R0GYJ3"/>
<dbReference type="InterPro" id="IPR045687">
    <property type="entry name" value="PIGG/GPI7_C"/>
</dbReference>
<feature type="compositionally biased region" description="Polar residues" evidence="13">
    <location>
        <begin position="601"/>
        <end position="612"/>
    </location>
</feature>
<feature type="domain" description="GPI ethanolamine phosphate transferase 2 C-terminal" evidence="14">
    <location>
        <begin position="424"/>
        <end position="574"/>
    </location>
</feature>
<feature type="transmembrane region" description="Helical" evidence="12">
    <location>
        <begin position="7"/>
        <end position="25"/>
    </location>
</feature>
<evidence type="ECO:0000256" key="4">
    <source>
        <dbReference type="ARBA" id="ARBA00020830"/>
    </source>
</evidence>
<dbReference type="GO" id="GO:0006506">
    <property type="term" value="P:GPI anchor biosynthetic process"/>
    <property type="evidence" value="ECO:0007669"/>
    <property type="project" value="UniProtKB-UniPathway"/>
</dbReference>
<evidence type="ECO:0000256" key="10">
    <source>
        <dbReference type="ARBA" id="ARBA00023136"/>
    </source>
</evidence>
<feature type="transmembrane region" description="Helical" evidence="12">
    <location>
        <begin position="496"/>
        <end position="513"/>
    </location>
</feature>
<feature type="transmembrane region" description="Helical" evidence="12">
    <location>
        <begin position="719"/>
        <end position="738"/>
    </location>
</feature>
<evidence type="ECO:0000256" key="2">
    <source>
        <dbReference type="ARBA" id="ARBA00004687"/>
    </source>
</evidence>
<feature type="transmembrane region" description="Helical" evidence="12">
    <location>
        <begin position="863"/>
        <end position="884"/>
    </location>
</feature>
<comment type="pathway">
    <text evidence="2 12">Glycolipid biosynthesis; glycosylphosphatidylinositol-anchor biosynthesis.</text>
</comment>
<dbReference type="Pfam" id="PF19316">
    <property type="entry name" value="PIGO_PIGG"/>
    <property type="match status" value="2"/>
</dbReference>
<keyword evidence="6 12" id="KW-0808">Transferase</keyword>
<feature type="transmembrane region" description="Helical" evidence="12">
    <location>
        <begin position="471"/>
        <end position="490"/>
    </location>
</feature>
<evidence type="ECO:0000313" key="16">
    <source>
        <dbReference type="Proteomes" id="UP000187455"/>
    </source>
</evidence>
<feature type="transmembrane region" description="Helical" evidence="12">
    <location>
        <begin position="778"/>
        <end position="794"/>
    </location>
</feature>
<keyword evidence="5 12" id="KW-0337">GPI-anchor biosynthesis</keyword>
<keyword evidence="8 12" id="KW-0256">Endoplasmic reticulum</keyword>
<evidence type="ECO:0000256" key="3">
    <source>
        <dbReference type="ARBA" id="ARBA00005315"/>
    </source>
</evidence>
<comment type="subcellular location">
    <subcellularLocation>
        <location evidence="1 12">Endoplasmic reticulum membrane</location>
        <topology evidence="1 12">Multi-pass membrane protein</topology>
    </subcellularLocation>
</comment>
<protein>
    <recommendedName>
        <fullName evidence="4 12">GPI ethanolamine phosphate transferase 2</fullName>
    </recommendedName>
</protein>
<evidence type="ECO:0000256" key="13">
    <source>
        <dbReference type="SAM" id="MobiDB-lite"/>
    </source>
</evidence>
<feature type="transmembrane region" description="Helical" evidence="12">
    <location>
        <begin position="750"/>
        <end position="772"/>
    </location>
</feature>
<feature type="transmembrane region" description="Helical" evidence="12">
    <location>
        <begin position="905"/>
        <end position="925"/>
    </location>
</feature>
<feature type="transmembrane region" description="Helical" evidence="12">
    <location>
        <begin position="945"/>
        <end position="968"/>
    </location>
</feature>
<dbReference type="UniPathway" id="UPA00196"/>
<evidence type="ECO:0000256" key="12">
    <source>
        <dbReference type="RuleBase" id="RU367106"/>
    </source>
</evidence>
<comment type="caution">
    <text evidence="15">The sequence shown here is derived from an EMBL/GenBank/DDBJ whole genome shotgun (WGS) entry which is preliminary data.</text>
</comment>
<keyword evidence="10 12" id="KW-0472">Membrane</keyword>
<reference evidence="15 16" key="1">
    <citation type="journal article" date="2016" name="Mol. Biol. Evol.">
        <title>Genome-Wide Survey of Gut Fungi (Harpellales) Reveals the First Horizontally Transferred Ubiquitin Gene from a Mosquito Host.</title>
        <authorList>
            <person name="Wang Y."/>
            <person name="White M.M."/>
            <person name="Kvist S."/>
            <person name="Moncalvo J.M."/>
        </authorList>
    </citation>
    <scope>NUCLEOTIDE SEQUENCE [LARGE SCALE GENOMIC DNA]</scope>
    <source>
        <strain evidence="15 16">ALG-7-W6</strain>
    </source>
</reference>
<evidence type="ECO:0000256" key="5">
    <source>
        <dbReference type="ARBA" id="ARBA00022502"/>
    </source>
</evidence>
<feature type="domain" description="GPI ethanolamine phosphate transferase 2 C-terminal" evidence="14">
    <location>
        <begin position="709"/>
        <end position="954"/>
    </location>
</feature>
<gene>
    <name evidence="15" type="ORF">AYI68_g3920</name>
</gene>
<keyword evidence="11" id="KW-0325">Glycoprotein</keyword>
<dbReference type="CDD" id="cd16024">
    <property type="entry name" value="GPI_EPT_2"/>
    <property type="match status" value="1"/>
</dbReference>
<dbReference type="PANTHER" id="PTHR23072:SF0">
    <property type="entry name" value="GPI ETHANOLAMINE PHOSPHATE TRANSFERASE 2"/>
    <property type="match status" value="1"/>
</dbReference>
<feature type="region of interest" description="Disordered" evidence="13">
    <location>
        <begin position="601"/>
        <end position="642"/>
    </location>
</feature>
<dbReference type="EMBL" id="LSSL01002040">
    <property type="protein sequence ID" value="OLY81971.1"/>
    <property type="molecule type" value="Genomic_DNA"/>
</dbReference>
<keyword evidence="9 12" id="KW-1133">Transmembrane helix</keyword>
<feature type="transmembrane region" description="Helical" evidence="12">
    <location>
        <begin position="432"/>
        <end position="450"/>
    </location>
</feature>
<dbReference type="Pfam" id="PF01663">
    <property type="entry name" value="Phosphodiest"/>
    <property type="match status" value="1"/>
</dbReference>
<evidence type="ECO:0000256" key="6">
    <source>
        <dbReference type="ARBA" id="ARBA00022679"/>
    </source>
</evidence>
<sequence>MKKIINLVAALIAIVLNVFGIYYFFTGFLPQKLTVNLKSSWNSIQKNSFETQNARVPVNPKFDRLIIMVVDALRNLLKEGKAIGFTANAKVPTVTLPRIKALMTGTIPNYIDAVTNLLEQDSDSTSQQDSIIWQLVNNSNKTIHMFGDDTWLRLFPNSFAHYEGTTSFYVSDTVQVDLNVTRNLDSAFDFSPDNEKSNWDVLILHYLGLDHIGHLEGPKSRLMPSKQREMDGIVEKIYTKIKENDLKKSSNKQSKPSLLVLLGDHGMNEIGNHGGSSIGETSPAMIFISPSLDFPPNSQSALTIDQTDLVPTLSFLLGFPIPQNNVGIPIFDIFSKYSEIDQLKIYELCALSINNLVPKNKNYNNLDDCKNPISEFDKLQCFFLSLRNQHSLDLIHRKATNELIERYKTYLTRAQTLISQKFGGYDLPKMCIGAIFIFISVLFLIYYGFYKLIFLGSPSQKRDSHFLTRSLSYVSLIILASISHFSTSLIEEEHFMWFYLTQTLLLFKFLFLISSQSTSPNMDKIIVFLLMVSVRISKSWNNLGIKWQGQTISVRNIIYSFPIFTNWILFSLSTITTISIACAVYYIYGYKFSLLIESDSPSSTTSKIPQTRQIKKKDVHPSNRKSQPLSVELKSGPDSQKSQDGISLFIQKLSRSTWFFLIFCVFVYKTEPLLNLSKLDLSPVYSMNPQPGRTNRFFEIFLVVYRTLRIMAPVKMVEVAQLSYVLFFVSMILNLVQYKARSKLGSVPQSFNALSLLFIDILFSLTPIMLLLSKPHNSFLFILMYFVLLSNYQLVDPSKNILIPTNITILFCIAKSFYFAFGNTNSLASFDLSSAYTGLTSDFNIPKFIYNSIALQNTILSNFAPLIFFYFAIFAVSASSFASFHRDNDSSKLPTSNMSSTRRKLVIDVALFILGTDLVLLLSLFASTIVLRSHLFIWSVFAPKVLYAIALNVTDLAFCLIAFAISLFI</sequence>
<feature type="transmembrane region" description="Helical" evidence="12">
    <location>
        <begin position="563"/>
        <end position="588"/>
    </location>
</feature>
<dbReference type="InterPro" id="IPR002591">
    <property type="entry name" value="Phosphodiest/P_Trfase"/>
</dbReference>
<dbReference type="InterPro" id="IPR017850">
    <property type="entry name" value="Alkaline_phosphatase_core_sf"/>
</dbReference>
<keyword evidence="16" id="KW-1185">Reference proteome</keyword>
<evidence type="ECO:0000256" key="9">
    <source>
        <dbReference type="ARBA" id="ARBA00022989"/>
    </source>
</evidence>
<dbReference type="Gene3D" id="3.40.720.10">
    <property type="entry name" value="Alkaline Phosphatase, subunit A"/>
    <property type="match status" value="1"/>
</dbReference>
<dbReference type="Proteomes" id="UP000187455">
    <property type="component" value="Unassembled WGS sequence"/>
</dbReference>
<name>A0A1R0GYJ3_9FUNG</name>
<organism evidence="15 16">
    <name type="scientific">Smittium mucronatum</name>
    <dbReference type="NCBI Taxonomy" id="133383"/>
    <lineage>
        <taxon>Eukaryota</taxon>
        <taxon>Fungi</taxon>
        <taxon>Fungi incertae sedis</taxon>
        <taxon>Zoopagomycota</taxon>
        <taxon>Kickxellomycotina</taxon>
        <taxon>Harpellomycetes</taxon>
        <taxon>Harpellales</taxon>
        <taxon>Legeriomycetaceae</taxon>
        <taxon>Smittium</taxon>
    </lineage>
</organism>
<comment type="similarity">
    <text evidence="3 12">Belongs to the PIGG/PIGN/PIGO family. PIGG subfamily.</text>
</comment>
<dbReference type="STRING" id="133383.A0A1R0GYJ3"/>
<accession>A0A1R0GYJ3</accession>
<proteinExistence type="inferred from homology"/>
<dbReference type="InterPro" id="IPR037674">
    <property type="entry name" value="PIG-G_N"/>
</dbReference>
<dbReference type="OrthoDB" id="272139at2759"/>